<gene>
    <name evidence="1" type="ORF">L1987_51845</name>
</gene>
<reference evidence="2" key="1">
    <citation type="journal article" date="2022" name="Mol. Ecol. Resour.">
        <title>The genomes of chicory, endive, great burdock and yacon provide insights into Asteraceae palaeo-polyploidization history and plant inulin production.</title>
        <authorList>
            <person name="Fan W."/>
            <person name="Wang S."/>
            <person name="Wang H."/>
            <person name="Wang A."/>
            <person name="Jiang F."/>
            <person name="Liu H."/>
            <person name="Zhao H."/>
            <person name="Xu D."/>
            <person name="Zhang Y."/>
        </authorList>
    </citation>
    <scope>NUCLEOTIDE SEQUENCE [LARGE SCALE GENOMIC DNA]</scope>
    <source>
        <strain evidence="2">cv. Yunnan</strain>
    </source>
</reference>
<protein>
    <submittedName>
        <fullName evidence="1">Uncharacterized protein</fullName>
    </submittedName>
</protein>
<sequence>MVRGPITPAEMLYVQKHLVAKYRKYSNALVGGKHKTDLYELCVKEDPSEPSPEDKRRSPRGVFRETDGSKLYGLAQIQLEPSSLLDILAKKSSYPKFKQETKFETMWILVLFTSKL</sequence>
<reference evidence="1 2" key="2">
    <citation type="journal article" date="2022" name="Mol. Ecol. Resour.">
        <title>The genomes of chicory, endive, great burdock and yacon provide insights into Asteraceae paleo-polyploidization history and plant inulin production.</title>
        <authorList>
            <person name="Fan W."/>
            <person name="Wang S."/>
            <person name="Wang H."/>
            <person name="Wang A."/>
            <person name="Jiang F."/>
            <person name="Liu H."/>
            <person name="Zhao H."/>
            <person name="Xu D."/>
            <person name="Zhang Y."/>
        </authorList>
    </citation>
    <scope>NUCLEOTIDE SEQUENCE [LARGE SCALE GENOMIC DNA]</scope>
    <source>
        <strain evidence="2">cv. Yunnan</strain>
        <tissue evidence="1">Leaves</tissue>
    </source>
</reference>
<keyword evidence="2" id="KW-1185">Reference proteome</keyword>
<dbReference type="Proteomes" id="UP001056120">
    <property type="component" value="Linkage Group LG17"/>
</dbReference>
<organism evidence="1 2">
    <name type="scientific">Smallanthus sonchifolius</name>
    <dbReference type="NCBI Taxonomy" id="185202"/>
    <lineage>
        <taxon>Eukaryota</taxon>
        <taxon>Viridiplantae</taxon>
        <taxon>Streptophyta</taxon>
        <taxon>Embryophyta</taxon>
        <taxon>Tracheophyta</taxon>
        <taxon>Spermatophyta</taxon>
        <taxon>Magnoliopsida</taxon>
        <taxon>eudicotyledons</taxon>
        <taxon>Gunneridae</taxon>
        <taxon>Pentapetalae</taxon>
        <taxon>asterids</taxon>
        <taxon>campanulids</taxon>
        <taxon>Asterales</taxon>
        <taxon>Asteraceae</taxon>
        <taxon>Asteroideae</taxon>
        <taxon>Heliantheae alliance</taxon>
        <taxon>Millerieae</taxon>
        <taxon>Smallanthus</taxon>
    </lineage>
</organism>
<evidence type="ECO:0000313" key="2">
    <source>
        <dbReference type="Proteomes" id="UP001056120"/>
    </source>
</evidence>
<dbReference type="EMBL" id="CM042034">
    <property type="protein sequence ID" value="KAI3761429.1"/>
    <property type="molecule type" value="Genomic_DNA"/>
</dbReference>
<evidence type="ECO:0000313" key="1">
    <source>
        <dbReference type="EMBL" id="KAI3761429.1"/>
    </source>
</evidence>
<comment type="caution">
    <text evidence="1">The sequence shown here is derived from an EMBL/GenBank/DDBJ whole genome shotgun (WGS) entry which is preliminary data.</text>
</comment>
<accession>A0ACB9ER59</accession>
<name>A0ACB9ER59_9ASTR</name>
<proteinExistence type="predicted"/>